<comment type="cofactor">
    <cofactor evidence="2">
        <name>Zn(2+)</name>
        <dbReference type="ChEBI" id="CHEBI:29105"/>
    </cofactor>
</comment>
<dbReference type="GO" id="GO:0004035">
    <property type="term" value="F:alkaline phosphatase activity"/>
    <property type="evidence" value="ECO:0007669"/>
    <property type="project" value="UniProtKB-EC"/>
</dbReference>
<keyword evidence="6 10" id="KW-0378">Hydrolase</keyword>
<keyword evidence="11" id="KW-1185">Reference proteome</keyword>
<evidence type="ECO:0000256" key="6">
    <source>
        <dbReference type="ARBA" id="ARBA00022801"/>
    </source>
</evidence>
<dbReference type="Pfam" id="PF00245">
    <property type="entry name" value="Alk_phosphatase"/>
    <property type="match status" value="1"/>
</dbReference>
<dbReference type="SMART" id="SM00098">
    <property type="entry name" value="alkPPc"/>
    <property type="match status" value="1"/>
</dbReference>
<name>A0ABU1T811_9SPHI</name>
<evidence type="ECO:0000256" key="1">
    <source>
        <dbReference type="ARBA" id="ARBA00001946"/>
    </source>
</evidence>
<protein>
    <submittedName>
        <fullName evidence="10">Alkaline phosphatase</fullName>
        <ecNumber evidence="10">3.1.3.1</ecNumber>
    </submittedName>
</protein>
<keyword evidence="7" id="KW-0862">Zinc</keyword>
<evidence type="ECO:0000313" key="11">
    <source>
        <dbReference type="Proteomes" id="UP001247620"/>
    </source>
</evidence>
<keyword evidence="8" id="KW-0460">Magnesium</keyword>
<dbReference type="SUPFAM" id="SSF53649">
    <property type="entry name" value="Alkaline phosphatase-like"/>
    <property type="match status" value="1"/>
</dbReference>
<dbReference type="PRINTS" id="PR00113">
    <property type="entry name" value="ALKPHPHTASE"/>
</dbReference>
<evidence type="ECO:0000256" key="5">
    <source>
        <dbReference type="ARBA" id="ARBA00022723"/>
    </source>
</evidence>
<keyword evidence="4" id="KW-0597">Phosphoprotein</keyword>
<keyword evidence="5" id="KW-0479">Metal-binding</keyword>
<dbReference type="CDD" id="cd16012">
    <property type="entry name" value="ALP"/>
    <property type="match status" value="1"/>
</dbReference>
<evidence type="ECO:0000256" key="9">
    <source>
        <dbReference type="RuleBase" id="RU003946"/>
    </source>
</evidence>
<proteinExistence type="inferred from homology"/>
<evidence type="ECO:0000256" key="8">
    <source>
        <dbReference type="ARBA" id="ARBA00022842"/>
    </source>
</evidence>
<dbReference type="PANTHER" id="PTHR11596:SF5">
    <property type="entry name" value="ALKALINE PHOSPHATASE"/>
    <property type="match status" value="1"/>
</dbReference>
<evidence type="ECO:0000256" key="3">
    <source>
        <dbReference type="ARBA" id="ARBA00005984"/>
    </source>
</evidence>
<evidence type="ECO:0000256" key="4">
    <source>
        <dbReference type="ARBA" id="ARBA00022553"/>
    </source>
</evidence>
<dbReference type="SUPFAM" id="SSF51695">
    <property type="entry name" value="PLC-like phosphodiesterases"/>
    <property type="match status" value="1"/>
</dbReference>
<dbReference type="PANTHER" id="PTHR11596">
    <property type="entry name" value="ALKALINE PHOSPHATASE"/>
    <property type="match status" value="1"/>
</dbReference>
<evidence type="ECO:0000256" key="2">
    <source>
        <dbReference type="ARBA" id="ARBA00001947"/>
    </source>
</evidence>
<dbReference type="Proteomes" id="UP001247620">
    <property type="component" value="Unassembled WGS sequence"/>
</dbReference>
<gene>
    <name evidence="10" type="ORF">J2W55_001369</name>
</gene>
<dbReference type="PROSITE" id="PS00123">
    <property type="entry name" value="ALKALINE_PHOSPHATASE"/>
    <property type="match status" value="1"/>
</dbReference>
<dbReference type="InterPro" id="IPR018299">
    <property type="entry name" value="Alkaline_phosphatase_AS"/>
</dbReference>
<organism evidence="10 11">
    <name type="scientific">Mucilaginibacter pocheonensis</name>
    <dbReference type="NCBI Taxonomy" id="398050"/>
    <lineage>
        <taxon>Bacteria</taxon>
        <taxon>Pseudomonadati</taxon>
        <taxon>Bacteroidota</taxon>
        <taxon>Sphingobacteriia</taxon>
        <taxon>Sphingobacteriales</taxon>
        <taxon>Sphingobacteriaceae</taxon>
        <taxon>Mucilaginibacter</taxon>
    </lineage>
</organism>
<dbReference type="Gene3D" id="3.40.720.10">
    <property type="entry name" value="Alkaline Phosphatase, subunit A"/>
    <property type="match status" value="1"/>
</dbReference>
<dbReference type="RefSeq" id="WP_310093388.1">
    <property type="nucleotide sequence ID" value="NZ_JAVDUU010000001.1"/>
</dbReference>
<dbReference type="EC" id="3.1.3.1" evidence="10"/>
<dbReference type="InterPro" id="IPR017946">
    <property type="entry name" value="PLC-like_Pdiesterase_TIM-brl"/>
</dbReference>
<comment type="caution">
    <text evidence="10">The sequence shown here is derived from an EMBL/GenBank/DDBJ whole genome shotgun (WGS) entry which is preliminary data.</text>
</comment>
<comment type="cofactor">
    <cofactor evidence="1">
        <name>Mg(2+)</name>
        <dbReference type="ChEBI" id="CHEBI:18420"/>
    </cofactor>
</comment>
<evidence type="ECO:0000313" key="10">
    <source>
        <dbReference type="EMBL" id="MDR6941541.1"/>
    </source>
</evidence>
<sequence>MNIFSKVIALLVVLITIGVTTNAQIKVYTVANAHSHNDYKNNIPFLRAYEKGFGSIEADVFAVNGRLMVAHEKKEIIASRSLKRLYINPLIEKFKRDSKRELRLLIEIKEDHKAVLPLVIKELKPLQQYFSYPGHPGRLSIVMTGAVPPAAELGNYPDWILFDVDHLNGFTPRQWKKIGLVSFPFSKYVKWNGKGVLNREEISRIKAGIDSVHKSGKMIRFWETPDTKSSWLALIRLGVDIIGTDKVEELGYFLNNKPHNEYLSAGSYQVYHPTYNTDGSAKKVKNIILCIGDGMGLSQIYSTYTANRGQLNIFQMLNIGFSITNSADAYITDSAAGGTAFATGQKTNDRAVGVDPSGRPLKSLAVYSAEAGKKTADIVACELTDATPAAFYAHQSERSNAGAIANDMASTPIDILLGSGYKDFIQKVGGVTSLDKLKQNGYTIIRNFDEFLRSPAKKIVALVDDSVTRPKMEGRGDYLPLAFNKVTSAFKNNPQGFFMMVEGSQIDHGGHNNNLKQVITENSDFDRVVGDALRFADEDGETLVIVTADHETGGLTLLDGNIANGYVWGDFSTNDHTGTPVPVFAYGPHSGDFRGVYPNTDIFNKLLALIKEK</sequence>
<dbReference type="EMBL" id="JAVDUU010000001">
    <property type="protein sequence ID" value="MDR6941541.1"/>
    <property type="molecule type" value="Genomic_DNA"/>
</dbReference>
<dbReference type="InterPro" id="IPR001952">
    <property type="entry name" value="Alkaline_phosphatase"/>
</dbReference>
<evidence type="ECO:0000256" key="7">
    <source>
        <dbReference type="ARBA" id="ARBA00022833"/>
    </source>
</evidence>
<reference evidence="10 11" key="1">
    <citation type="submission" date="2023-07" db="EMBL/GenBank/DDBJ databases">
        <title>Sorghum-associated microbial communities from plants grown in Nebraska, USA.</title>
        <authorList>
            <person name="Schachtman D."/>
        </authorList>
    </citation>
    <scope>NUCLEOTIDE SEQUENCE [LARGE SCALE GENOMIC DNA]</scope>
    <source>
        <strain evidence="10 11">3262</strain>
    </source>
</reference>
<dbReference type="InterPro" id="IPR017850">
    <property type="entry name" value="Alkaline_phosphatase_core_sf"/>
</dbReference>
<comment type="similarity">
    <text evidence="3 9">Belongs to the alkaline phosphatase family.</text>
</comment>
<accession>A0ABU1T811</accession>